<evidence type="ECO:0000313" key="3">
    <source>
        <dbReference type="Proteomes" id="UP000287651"/>
    </source>
</evidence>
<accession>A0A426WZ28</accession>
<dbReference type="EMBL" id="AMZH03034005">
    <property type="protein sequence ID" value="RRT32072.1"/>
    <property type="molecule type" value="Genomic_DNA"/>
</dbReference>
<evidence type="ECO:0000256" key="1">
    <source>
        <dbReference type="SAM" id="MobiDB-lite"/>
    </source>
</evidence>
<dbReference type="Proteomes" id="UP000287651">
    <property type="component" value="Unassembled WGS sequence"/>
</dbReference>
<organism evidence="2 3">
    <name type="scientific">Ensete ventricosum</name>
    <name type="common">Abyssinian banana</name>
    <name type="synonym">Musa ensete</name>
    <dbReference type="NCBI Taxonomy" id="4639"/>
    <lineage>
        <taxon>Eukaryota</taxon>
        <taxon>Viridiplantae</taxon>
        <taxon>Streptophyta</taxon>
        <taxon>Embryophyta</taxon>
        <taxon>Tracheophyta</taxon>
        <taxon>Spermatophyta</taxon>
        <taxon>Magnoliopsida</taxon>
        <taxon>Liliopsida</taxon>
        <taxon>Zingiberales</taxon>
        <taxon>Musaceae</taxon>
        <taxon>Ensete</taxon>
    </lineage>
</organism>
<protein>
    <submittedName>
        <fullName evidence="2">Uncharacterized protein</fullName>
    </submittedName>
</protein>
<evidence type="ECO:0000313" key="2">
    <source>
        <dbReference type="EMBL" id="RRT32072.1"/>
    </source>
</evidence>
<gene>
    <name evidence="2" type="ORF">B296_00056576</name>
</gene>
<proteinExistence type="predicted"/>
<sequence length="135" mass="15258">MISGATVGLPRLNSPRSDRRGEIAQGSKRKRKPKQSRALTHARKGTLALSPHSSSHSQISIGFSVEFRSVFRAPYRKFKILAIPVVLAHGKSYKHGFPTKCDGHKLCAKSRSEWSFDTFFVHRLGNSKYWPFPTY</sequence>
<feature type="region of interest" description="Disordered" evidence="1">
    <location>
        <begin position="1"/>
        <end position="57"/>
    </location>
</feature>
<reference evidence="2 3" key="1">
    <citation type="journal article" date="2014" name="Agronomy (Basel)">
        <title>A Draft Genome Sequence for Ensete ventricosum, the Drought-Tolerant Tree Against Hunger.</title>
        <authorList>
            <person name="Harrison J."/>
            <person name="Moore K.A."/>
            <person name="Paszkiewicz K."/>
            <person name="Jones T."/>
            <person name="Grant M."/>
            <person name="Ambacheew D."/>
            <person name="Muzemil S."/>
            <person name="Studholme D.J."/>
        </authorList>
    </citation>
    <scope>NUCLEOTIDE SEQUENCE [LARGE SCALE GENOMIC DNA]</scope>
</reference>
<dbReference type="AlphaFoldDB" id="A0A426WZ28"/>
<comment type="caution">
    <text evidence="2">The sequence shown here is derived from an EMBL/GenBank/DDBJ whole genome shotgun (WGS) entry which is preliminary data.</text>
</comment>
<feature type="compositionally biased region" description="Basic residues" evidence="1">
    <location>
        <begin position="27"/>
        <end position="44"/>
    </location>
</feature>
<name>A0A426WZ28_ENSVE</name>